<accession>A0ACB9ZKW9</accession>
<reference evidence="2" key="1">
    <citation type="journal article" date="2023" name="Nat. Plants">
        <title>Single-cell RNA sequencing provides a high-resolution roadmap for understanding the multicellular compartmentation of specialized metabolism.</title>
        <authorList>
            <person name="Sun S."/>
            <person name="Shen X."/>
            <person name="Li Y."/>
            <person name="Li Y."/>
            <person name="Wang S."/>
            <person name="Li R."/>
            <person name="Zhang H."/>
            <person name="Shen G."/>
            <person name="Guo B."/>
            <person name="Wei J."/>
            <person name="Xu J."/>
            <person name="St-Pierre B."/>
            <person name="Chen S."/>
            <person name="Sun C."/>
        </authorList>
    </citation>
    <scope>NUCLEOTIDE SEQUENCE [LARGE SCALE GENOMIC DNA]</scope>
</reference>
<protein>
    <submittedName>
        <fullName evidence="1">Uncharacterized protein</fullName>
    </submittedName>
</protein>
<gene>
    <name evidence="1" type="ORF">M9H77_34324</name>
</gene>
<name>A0ACB9ZKW9_CATRO</name>
<proteinExistence type="predicted"/>
<dbReference type="EMBL" id="CM044708">
    <property type="protein sequence ID" value="KAI5648319.1"/>
    <property type="molecule type" value="Genomic_DNA"/>
</dbReference>
<comment type="caution">
    <text evidence="1">The sequence shown here is derived from an EMBL/GenBank/DDBJ whole genome shotgun (WGS) entry which is preliminary data.</text>
</comment>
<keyword evidence="2" id="KW-1185">Reference proteome</keyword>
<evidence type="ECO:0000313" key="1">
    <source>
        <dbReference type="EMBL" id="KAI5648319.1"/>
    </source>
</evidence>
<organism evidence="1 2">
    <name type="scientific">Catharanthus roseus</name>
    <name type="common">Madagascar periwinkle</name>
    <name type="synonym">Vinca rosea</name>
    <dbReference type="NCBI Taxonomy" id="4058"/>
    <lineage>
        <taxon>Eukaryota</taxon>
        <taxon>Viridiplantae</taxon>
        <taxon>Streptophyta</taxon>
        <taxon>Embryophyta</taxon>
        <taxon>Tracheophyta</taxon>
        <taxon>Spermatophyta</taxon>
        <taxon>Magnoliopsida</taxon>
        <taxon>eudicotyledons</taxon>
        <taxon>Gunneridae</taxon>
        <taxon>Pentapetalae</taxon>
        <taxon>asterids</taxon>
        <taxon>lamiids</taxon>
        <taxon>Gentianales</taxon>
        <taxon>Apocynaceae</taxon>
        <taxon>Rauvolfioideae</taxon>
        <taxon>Vinceae</taxon>
        <taxon>Catharanthinae</taxon>
        <taxon>Catharanthus</taxon>
    </lineage>
</organism>
<evidence type="ECO:0000313" key="2">
    <source>
        <dbReference type="Proteomes" id="UP001060085"/>
    </source>
</evidence>
<dbReference type="Proteomes" id="UP001060085">
    <property type="component" value="Linkage Group LG08"/>
</dbReference>
<sequence>MSDVDKASIIKDMQELHLLQTTPLLKMKSHLVNKTSIRSLKARSWVSSEQSVGGSLDSAKVFKRYMVESNYGVRVINYREINIGLRLLLDEMNKVQVKALASMGYRI</sequence>